<dbReference type="PANTHER" id="PTHR34471">
    <property type="entry name" value="ARGININE REPRESSOR"/>
    <property type="match status" value="1"/>
</dbReference>
<dbReference type="InterPro" id="IPR036390">
    <property type="entry name" value="WH_DNA-bd_sf"/>
</dbReference>
<evidence type="ECO:0000256" key="8">
    <source>
        <dbReference type="HAMAP-Rule" id="MF_00173"/>
    </source>
</evidence>
<dbReference type="PANTHER" id="PTHR34471:SF1">
    <property type="entry name" value="ARGININE REPRESSOR"/>
    <property type="match status" value="1"/>
</dbReference>
<dbReference type="UniPathway" id="UPA00068"/>
<accession>D0WIV6</accession>
<evidence type="ECO:0000256" key="6">
    <source>
        <dbReference type="ARBA" id="ARBA00023125"/>
    </source>
</evidence>
<dbReference type="InterPro" id="IPR036388">
    <property type="entry name" value="WH-like_DNA-bd_sf"/>
</dbReference>
<evidence type="ECO:0000256" key="2">
    <source>
        <dbReference type="ARBA" id="ARBA00008316"/>
    </source>
</evidence>
<reference evidence="11" key="1">
    <citation type="submission" date="2009-10" db="EMBL/GenBank/DDBJ databases">
        <authorList>
            <person name="Weinstock G."/>
            <person name="Sodergren E."/>
            <person name="Clifton S."/>
            <person name="Fulton L."/>
            <person name="Fulton B."/>
            <person name="Courtney L."/>
            <person name="Fronick C."/>
            <person name="Harrison M."/>
            <person name="Strong C."/>
            <person name="Farmer C."/>
            <person name="Delahaunty K."/>
            <person name="Markovic C."/>
            <person name="Hall O."/>
            <person name="Minx P."/>
            <person name="Tomlinson C."/>
            <person name="Mitreva M."/>
            <person name="Nelson J."/>
            <person name="Hou S."/>
            <person name="Wollam A."/>
            <person name="Pepin K.H."/>
            <person name="Johnson M."/>
            <person name="Bhonagiri V."/>
            <person name="Nash W.E."/>
            <person name="Warren W."/>
            <person name="Chinwalla A."/>
            <person name="Mardis E.R."/>
            <person name="Wilson R.K."/>
        </authorList>
    </citation>
    <scope>NUCLEOTIDE SEQUENCE [LARGE SCALE GENOMIC DNA]</scope>
    <source>
        <strain evidence="11">ATCC 700122</strain>
    </source>
</reference>
<evidence type="ECO:0000256" key="4">
    <source>
        <dbReference type="ARBA" id="ARBA00022491"/>
    </source>
</evidence>
<keyword evidence="5 8" id="KW-0805">Transcription regulation</keyword>
<dbReference type="InterPro" id="IPR020900">
    <property type="entry name" value="Arg_repress_DNA-bd"/>
</dbReference>
<feature type="domain" description="Arginine repressor DNA-binding" evidence="9">
    <location>
        <begin position="17"/>
        <end position="79"/>
    </location>
</feature>
<dbReference type="Pfam" id="PF02863">
    <property type="entry name" value="Arg_repressor_C"/>
    <property type="match status" value="1"/>
</dbReference>
<evidence type="ECO:0000259" key="10">
    <source>
        <dbReference type="Pfam" id="PF02863"/>
    </source>
</evidence>
<organism evidence="11 12">
    <name type="scientific">Slackia exigua (strain ATCC 700122 / DSM 15923 / CIP 105133 / JCM 11022 / KCTC 5966 / S-7)</name>
    <dbReference type="NCBI Taxonomy" id="649764"/>
    <lineage>
        <taxon>Bacteria</taxon>
        <taxon>Bacillati</taxon>
        <taxon>Actinomycetota</taxon>
        <taxon>Coriobacteriia</taxon>
        <taxon>Eggerthellales</taxon>
        <taxon>Eggerthellaceae</taxon>
        <taxon>Slackia</taxon>
    </lineage>
</organism>
<dbReference type="Gene3D" id="3.30.1360.40">
    <property type="match status" value="1"/>
</dbReference>
<name>D0WIV6_SLAES</name>
<protein>
    <recommendedName>
        <fullName evidence="8">Arginine repressor</fullName>
    </recommendedName>
</protein>
<keyword evidence="8" id="KW-0028">Amino-acid biosynthesis</keyword>
<sequence length="156" mass="17372">MQRLLAAFFHKEVGMTKRAVRHDVIRDIIRRGTVKTQRDLVEQLREEGYDCTQATVSRDIAGMGLAKSREGYYVLPEDMQLKRMVGELVETVEVVNNFIVLRTPSGIASGVTVAFDSARLNGVVGSLAGDDTVFVMTRSDEDALRVADIIRNLKKS</sequence>
<dbReference type="EMBL" id="ACUX02000019">
    <property type="protein sequence ID" value="EEZ60304.1"/>
    <property type="molecule type" value="Genomic_DNA"/>
</dbReference>
<evidence type="ECO:0000259" key="9">
    <source>
        <dbReference type="Pfam" id="PF01316"/>
    </source>
</evidence>
<keyword evidence="8" id="KW-0055">Arginine biosynthesis</keyword>
<dbReference type="GO" id="GO:1900079">
    <property type="term" value="P:regulation of arginine biosynthetic process"/>
    <property type="evidence" value="ECO:0007669"/>
    <property type="project" value="UniProtKB-UniRule"/>
</dbReference>
<proteinExistence type="inferred from homology"/>
<dbReference type="HAMAP" id="MF_00173">
    <property type="entry name" value="Arg_repressor"/>
    <property type="match status" value="1"/>
</dbReference>
<dbReference type="AlphaFoldDB" id="D0WIV6"/>
<dbReference type="Gene3D" id="1.10.10.10">
    <property type="entry name" value="Winged helix-like DNA-binding domain superfamily/Winged helix DNA-binding domain"/>
    <property type="match status" value="1"/>
</dbReference>
<dbReference type="PRINTS" id="PR01467">
    <property type="entry name" value="ARGREPRESSOR"/>
</dbReference>
<evidence type="ECO:0000256" key="7">
    <source>
        <dbReference type="ARBA" id="ARBA00023163"/>
    </source>
</evidence>
<dbReference type="Pfam" id="PF01316">
    <property type="entry name" value="Arg_repressor"/>
    <property type="match status" value="1"/>
</dbReference>
<dbReference type="HOGENOM" id="CLU_097103_1_1_11"/>
<evidence type="ECO:0000256" key="5">
    <source>
        <dbReference type="ARBA" id="ARBA00023015"/>
    </source>
</evidence>
<dbReference type="GO" id="GO:0051259">
    <property type="term" value="P:protein complex oligomerization"/>
    <property type="evidence" value="ECO:0007669"/>
    <property type="project" value="InterPro"/>
</dbReference>
<comment type="pathway">
    <text evidence="8">Amino-acid biosynthesis; L-arginine biosynthesis [regulation].</text>
</comment>
<comment type="caution">
    <text evidence="11">The sequence shown here is derived from an EMBL/GenBank/DDBJ whole genome shotgun (WGS) entry which is preliminary data.</text>
</comment>
<dbReference type="STRING" id="649764.HMPREF0762_01781"/>
<dbReference type="eggNOG" id="COG1438">
    <property type="taxonomic scope" value="Bacteria"/>
</dbReference>
<dbReference type="GO" id="GO:0003677">
    <property type="term" value="F:DNA binding"/>
    <property type="evidence" value="ECO:0007669"/>
    <property type="project" value="UniProtKB-KW"/>
</dbReference>
<dbReference type="GO" id="GO:0003700">
    <property type="term" value="F:DNA-binding transcription factor activity"/>
    <property type="evidence" value="ECO:0007669"/>
    <property type="project" value="UniProtKB-UniRule"/>
</dbReference>
<dbReference type="GO" id="GO:0006526">
    <property type="term" value="P:L-arginine biosynthetic process"/>
    <property type="evidence" value="ECO:0007669"/>
    <property type="project" value="UniProtKB-UniPathway"/>
</dbReference>
<dbReference type="Proteomes" id="UP000006001">
    <property type="component" value="Unassembled WGS sequence"/>
</dbReference>
<dbReference type="InterPro" id="IPR036251">
    <property type="entry name" value="Arg_repress_C_sf"/>
</dbReference>
<dbReference type="InterPro" id="IPR020899">
    <property type="entry name" value="Arg_repress_C"/>
</dbReference>
<gene>
    <name evidence="8" type="primary">argR</name>
    <name evidence="11" type="ORF">HMPREF0762_01781</name>
</gene>
<evidence type="ECO:0000256" key="3">
    <source>
        <dbReference type="ARBA" id="ARBA00022490"/>
    </source>
</evidence>
<dbReference type="SUPFAM" id="SSF46785">
    <property type="entry name" value="Winged helix' DNA-binding domain"/>
    <property type="match status" value="1"/>
</dbReference>
<keyword evidence="6 8" id="KW-0238">DNA-binding</keyword>
<keyword evidence="7 8" id="KW-0804">Transcription</keyword>
<evidence type="ECO:0000313" key="12">
    <source>
        <dbReference type="Proteomes" id="UP000006001"/>
    </source>
</evidence>
<feature type="domain" description="Arginine repressor C-terminal" evidence="10">
    <location>
        <begin position="87"/>
        <end position="151"/>
    </location>
</feature>
<evidence type="ECO:0000313" key="11">
    <source>
        <dbReference type="EMBL" id="EEZ60304.1"/>
    </source>
</evidence>
<comment type="subcellular location">
    <subcellularLocation>
        <location evidence="1 8">Cytoplasm</location>
    </subcellularLocation>
</comment>
<comment type="function">
    <text evidence="8">Regulates arginine biosynthesis genes.</text>
</comment>
<comment type="similarity">
    <text evidence="2 8">Belongs to the ArgR family.</text>
</comment>
<dbReference type="GO" id="GO:0034618">
    <property type="term" value="F:arginine binding"/>
    <property type="evidence" value="ECO:0007669"/>
    <property type="project" value="InterPro"/>
</dbReference>
<dbReference type="InterPro" id="IPR001669">
    <property type="entry name" value="Arg_repress"/>
</dbReference>
<keyword evidence="4 8" id="KW-0678">Repressor</keyword>
<dbReference type="GO" id="GO:0005737">
    <property type="term" value="C:cytoplasm"/>
    <property type="evidence" value="ECO:0007669"/>
    <property type="project" value="UniProtKB-SubCell"/>
</dbReference>
<dbReference type="SUPFAM" id="SSF55252">
    <property type="entry name" value="C-terminal domain of arginine repressor"/>
    <property type="match status" value="1"/>
</dbReference>
<keyword evidence="3 8" id="KW-0963">Cytoplasm</keyword>
<evidence type="ECO:0000256" key="1">
    <source>
        <dbReference type="ARBA" id="ARBA00004496"/>
    </source>
</evidence>
<keyword evidence="12" id="KW-1185">Reference proteome</keyword>